<feature type="region of interest" description="Disordered" evidence="4">
    <location>
        <begin position="101"/>
        <end position="166"/>
    </location>
</feature>
<protein>
    <recommendedName>
        <fullName evidence="2">RING-type E3 ubiquitin transferase</fullName>
        <ecNumber evidence="2">2.3.2.27</ecNumber>
    </recommendedName>
</protein>
<dbReference type="Gene3D" id="1.10.510.10">
    <property type="entry name" value="Transferase(Phosphotransferase) domain 1"/>
    <property type="match status" value="1"/>
</dbReference>
<reference evidence="8" key="4">
    <citation type="journal article" date="2008" name="Nucleic Acids Res.">
        <title>The rice annotation project database (RAP-DB): 2008 update.</title>
        <authorList>
            <consortium name="The rice annotation project (RAP)"/>
        </authorList>
    </citation>
    <scope>GENOME REANNOTATION</scope>
    <source>
        <strain evidence="8">cv. Nipponbare</strain>
    </source>
</reference>
<evidence type="ECO:0000256" key="4">
    <source>
        <dbReference type="SAM" id="MobiDB-lite"/>
    </source>
</evidence>
<reference evidence="6" key="2">
    <citation type="submission" date="2002-03" db="EMBL/GenBank/DDBJ databases">
        <title>Oryza sativa nipponbare(GA3) genomic DNA, chromosome 2, PAC clone:P0539D10.</title>
        <authorList>
            <person name="Sasaki T."/>
            <person name="Matsumoto T."/>
            <person name="Yamamoto K."/>
        </authorList>
    </citation>
    <scope>NUCLEOTIDE SEQUENCE</scope>
</reference>
<comment type="catalytic activity">
    <reaction evidence="1">
        <text>S-ubiquitinyl-[E2 ubiquitin-conjugating enzyme]-L-cysteine + [acceptor protein]-L-lysine = [E2 ubiquitin-conjugating enzyme]-L-cysteine + N(6)-ubiquitinyl-[acceptor protein]-L-lysine.</text>
        <dbReference type="EC" id="2.3.2.27"/>
    </reaction>
</comment>
<reference evidence="8" key="3">
    <citation type="journal article" date="2005" name="Nature">
        <title>The map-based sequence of the rice genome.</title>
        <authorList>
            <consortium name="International rice genome sequencing project (IRGSP)"/>
            <person name="Matsumoto T."/>
            <person name="Wu J."/>
            <person name="Kanamori H."/>
            <person name="Katayose Y."/>
            <person name="Fujisawa M."/>
            <person name="Namiki N."/>
            <person name="Mizuno H."/>
            <person name="Yamamoto K."/>
            <person name="Antonio B.A."/>
            <person name="Baba T."/>
            <person name="Sakata K."/>
            <person name="Nagamura Y."/>
            <person name="Aoki H."/>
            <person name="Arikawa K."/>
            <person name="Arita K."/>
            <person name="Bito T."/>
            <person name="Chiden Y."/>
            <person name="Fujitsuka N."/>
            <person name="Fukunaka R."/>
            <person name="Hamada M."/>
            <person name="Harada C."/>
            <person name="Hayashi A."/>
            <person name="Hijishita S."/>
            <person name="Honda M."/>
            <person name="Hosokawa S."/>
            <person name="Ichikawa Y."/>
            <person name="Idonuma A."/>
            <person name="Iijima M."/>
            <person name="Ikeda M."/>
            <person name="Ikeno M."/>
            <person name="Ito K."/>
            <person name="Ito S."/>
            <person name="Ito T."/>
            <person name="Ito Y."/>
            <person name="Ito Y."/>
            <person name="Iwabuchi A."/>
            <person name="Kamiya K."/>
            <person name="Karasawa W."/>
            <person name="Kurita K."/>
            <person name="Katagiri S."/>
            <person name="Kikuta A."/>
            <person name="Kobayashi H."/>
            <person name="Kobayashi N."/>
            <person name="Machita K."/>
            <person name="Maehara T."/>
            <person name="Masukawa M."/>
            <person name="Mizubayashi T."/>
            <person name="Mukai Y."/>
            <person name="Nagasaki H."/>
            <person name="Nagata Y."/>
            <person name="Naito S."/>
            <person name="Nakashima M."/>
            <person name="Nakama Y."/>
            <person name="Nakamichi Y."/>
            <person name="Nakamura M."/>
            <person name="Meguro A."/>
            <person name="Negishi M."/>
            <person name="Ohta I."/>
            <person name="Ohta T."/>
            <person name="Okamoto M."/>
            <person name="Ono N."/>
            <person name="Saji S."/>
            <person name="Sakaguchi M."/>
            <person name="Sakai K."/>
            <person name="Shibata M."/>
            <person name="Shimokawa T."/>
            <person name="Song J."/>
            <person name="Takazaki Y."/>
            <person name="Terasawa K."/>
            <person name="Tsugane M."/>
            <person name="Tsuji K."/>
            <person name="Ueda S."/>
            <person name="Waki K."/>
            <person name="Yamagata H."/>
            <person name="Yamamoto M."/>
            <person name="Yamamoto S."/>
            <person name="Yamane H."/>
            <person name="Yoshiki S."/>
            <person name="Yoshihara R."/>
            <person name="Yukawa K."/>
            <person name="Zhong H."/>
            <person name="Yano M."/>
            <person name="Yuan Q."/>
            <person name="Ouyang S."/>
            <person name="Liu J."/>
            <person name="Jones K.M."/>
            <person name="Gansberger K."/>
            <person name="Moffat K."/>
            <person name="Hill J."/>
            <person name="Bera J."/>
            <person name="Fadrosh D."/>
            <person name="Jin S."/>
            <person name="Johri S."/>
            <person name="Kim M."/>
            <person name="Overton L."/>
            <person name="Reardon M."/>
            <person name="Tsitrin T."/>
            <person name="Vuong H."/>
            <person name="Weaver B."/>
            <person name="Ciecko A."/>
            <person name="Tallon L."/>
            <person name="Jackson J."/>
            <person name="Pai G."/>
            <person name="Aken S.V."/>
            <person name="Utterback T."/>
            <person name="Reidmuller S."/>
            <person name="Feldblyum T."/>
            <person name="Hsiao J."/>
            <person name="Zismann V."/>
            <person name="Iobst S."/>
            <person name="de Vazeille A.R."/>
            <person name="Buell C.R."/>
            <person name="Ying K."/>
            <person name="Li Y."/>
            <person name="Lu T."/>
            <person name="Huang Y."/>
            <person name="Zhao Q."/>
            <person name="Feng Q."/>
            <person name="Zhang L."/>
            <person name="Zhu J."/>
            <person name="Weng Q."/>
            <person name="Mu J."/>
            <person name="Lu Y."/>
            <person name="Fan D."/>
            <person name="Liu Y."/>
            <person name="Guan J."/>
            <person name="Zhang Y."/>
            <person name="Yu S."/>
            <person name="Liu X."/>
            <person name="Zhang Y."/>
            <person name="Hong G."/>
            <person name="Han B."/>
            <person name="Choisne N."/>
            <person name="Demange N."/>
            <person name="Orjeda G."/>
            <person name="Samain S."/>
            <person name="Cattolico L."/>
            <person name="Pelletier E."/>
            <person name="Couloux A."/>
            <person name="Segurens B."/>
            <person name="Wincker P."/>
            <person name="D'Hont A."/>
            <person name="Scarpelli C."/>
            <person name="Weissenbach J."/>
            <person name="Salanoubat M."/>
            <person name="Quetier F."/>
            <person name="Yu Y."/>
            <person name="Kim H.R."/>
            <person name="Rambo T."/>
            <person name="Currie J."/>
            <person name="Collura K."/>
            <person name="Luo M."/>
            <person name="Yang T."/>
            <person name="Ammiraju J.S.S."/>
            <person name="Engler F."/>
            <person name="Soderlund C."/>
            <person name="Wing R.A."/>
            <person name="Palmer L.E."/>
            <person name="de la Bastide M."/>
            <person name="Spiegel L."/>
            <person name="Nascimento L."/>
            <person name="Zutavern T."/>
            <person name="O'Shaughnessy A."/>
            <person name="Dike S."/>
            <person name="Dedhia N."/>
            <person name="Preston R."/>
            <person name="Balija V."/>
            <person name="McCombie W.R."/>
            <person name="Chow T."/>
            <person name="Chen H."/>
            <person name="Chung M."/>
            <person name="Chen C."/>
            <person name="Shaw J."/>
            <person name="Wu H."/>
            <person name="Hsiao K."/>
            <person name="Chao Y."/>
            <person name="Chu M."/>
            <person name="Cheng C."/>
            <person name="Hour A."/>
            <person name="Lee P."/>
            <person name="Lin S."/>
            <person name="Lin Y."/>
            <person name="Liou J."/>
            <person name="Liu S."/>
            <person name="Hsing Y."/>
            <person name="Raghuvanshi S."/>
            <person name="Mohanty A."/>
            <person name="Bharti A.K."/>
            <person name="Gaur A."/>
            <person name="Gupta V."/>
            <person name="Kumar D."/>
            <person name="Ravi V."/>
            <person name="Vij S."/>
            <person name="Kapur A."/>
            <person name="Khurana P."/>
            <person name="Khurana P."/>
            <person name="Khurana J.P."/>
            <person name="Tyagi A.K."/>
            <person name="Gaikwad K."/>
            <person name="Singh A."/>
            <person name="Dalal V."/>
            <person name="Srivastava S."/>
            <person name="Dixit A."/>
            <person name="Pal A.K."/>
            <person name="Ghazi I.A."/>
            <person name="Yadav M."/>
            <person name="Pandit A."/>
            <person name="Bhargava A."/>
            <person name="Sureshbabu K."/>
            <person name="Batra K."/>
            <person name="Sharma T.R."/>
            <person name="Mohapatra T."/>
            <person name="Singh N.K."/>
            <person name="Messing J."/>
            <person name="Nelson A.B."/>
            <person name="Fuks G."/>
            <person name="Kavchok S."/>
            <person name="Keizer G."/>
            <person name="Linton E."/>
            <person name="Llaca V."/>
            <person name="Song R."/>
            <person name="Tanyolac B."/>
            <person name="Young S."/>
            <person name="Ho-Il K."/>
            <person name="Hahn J.H."/>
            <person name="Sangsakoo G."/>
            <person name="Vanavichit A."/>
            <person name="de Mattos Luiz.A.T."/>
            <person name="Zimmer P.D."/>
            <person name="Malone G."/>
            <person name="Dellagostin O."/>
            <person name="de Oliveira A.C."/>
            <person name="Bevan M."/>
            <person name="Bancroft I."/>
            <person name="Minx P."/>
            <person name="Cordum H."/>
            <person name="Wilson R."/>
            <person name="Cheng Z."/>
            <person name="Jin W."/>
            <person name="Jiang J."/>
            <person name="Leong S.A."/>
            <person name="Iwama H."/>
            <person name="Gojobori T."/>
            <person name="Itoh T."/>
            <person name="Niimura Y."/>
            <person name="Fujii Y."/>
            <person name="Habara T."/>
            <person name="Sakai H."/>
            <person name="Sato Y."/>
            <person name="Wilson G."/>
            <person name="Kumar K."/>
            <person name="McCouch S."/>
            <person name="Juretic N."/>
            <person name="Hoen D."/>
            <person name="Wright S."/>
            <person name="Bruskiewich R."/>
            <person name="Bureau T."/>
            <person name="Miyao A."/>
            <person name="Hirochika H."/>
            <person name="Nishikawa T."/>
            <person name="Kadowaki K."/>
            <person name="Sugiura M."/>
            <person name="Burr B."/>
            <person name="Sasaki T."/>
        </authorList>
    </citation>
    <scope>NUCLEOTIDE SEQUENCE [LARGE SCALE GENOMIC DNA]</scope>
    <source>
        <strain evidence="8">cv. Nipponbare</strain>
    </source>
</reference>
<dbReference type="Proteomes" id="UP000000763">
    <property type="component" value="Chromosome 2"/>
</dbReference>
<sequence length="210" mass="22527">MHIYKISAEITTALLFLHQTKPESLVHRNLKPANILFDRNILLKVLTSPPPIPIVPASPPPPACPRRSAPIAPATVGRTVVRADRCLPRTAVRHAMLPASAASMAGRHLSSPSRPSPAPPPPRATPPPAAAHPRRPRFKLPVPPYSRTSNVKVATNPTTATSTGARHPHRAAFSLQHPDSPPFTAFRAPARGVRAALFSSIGTPRRRALS</sequence>
<proteinExistence type="predicted"/>
<dbReference type="PROSITE" id="PS50011">
    <property type="entry name" value="PROTEIN_KINASE_DOM"/>
    <property type="match status" value="1"/>
</dbReference>
<dbReference type="EMBL" id="AP004817">
    <property type="protein sequence ID" value="BAD17107.1"/>
    <property type="molecule type" value="Genomic_DNA"/>
</dbReference>
<dbReference type="EC" id="2.3.2.27" evidence="2"/>
<dbReference type="InterPro" id="IPR051348">
    <property type="entry name" value="U-box_ubiquitin_ligases"/>
</dbReference>
<dbReference type="AlphaFoldDB" id="Q6Z6F6"/>
<evidence type="ECO:0000313" key="7">
    <source>
        <dbReference type="EMBL" id="BAD17222.1"/>
    </source>
</evidence>
<feature type="compositionally biased region" description="Polar residues" evidence="4">
    <location>
        <begin position="146"/>
        <end position="164"/>
    </location>
</feature>
<dbReference type="EMBL" id="AP005002">
    <property type="protein sequence ID" value="BAD17222.1"/>
    <property type="molecule type" value="Genomic_DNA"/>
</dbReference>
<reference evidence="7" key="1">
    <citation type="submission" date="2002-03" db="EMBL/GenBank/DDBJ databases">
        <title>Oryza sativa nipponbare(GA3) genomic DNA, chromosome 2, PAC clone:P0486G03.</title>
        <authorList>
            <person name="Sasaki T."/>
            <person name="Matsumoto T."/>
            <person name="Yamamoto K."/>
        </authorList>
    </citation>
    <scope>NUCLEOTIDE SEQUENCE</scope>
</reference>
<dbReference type="InterPro" id="IPR000719">
    <property type="entry name" value="Prot_kinase_dom"/>
</dbReference>
<dbReference type="GO" id="GO:0061630">
    <property type="term" value="F:ubiquitin protein ligase activity"/>
    <property type="evidence" value="ECO:0007669"/>
    <property type="project" value="UniProtKB-EC"/>
</dbReference>
<feature type="domain" description="Protein kinase" evidence="5">
    <location>
        <begin position="1"/>
        <end position="210"/>
    </location>
</feature>
<evidence type="ECO:0000313" key="6">
    <source>
        <dbReference type="EMBL" id="BAD17107.1"/>
    </source>
</evidence>
<dbReference type="InterPro" id="IPR011009">
    <property type="entry name" value="Kinase-like_dom_sf"/>
</dbReference>
<evidence type="ECO:0000256" key="1">
    <source>
        <dbReference type="ARBA" id="ARBA00000900"/>
    </source>
</evidence>
<dbReference type="PANTHER" id="PTHR45647">
    <property type="entry name" value="OS02G0152300 PROTEIN"/>
    <property type="match status" value="1"/>
</dbReference>
<dbReference type="GO" id="GO:0005524">
    <property type="term" value="F:ATP binding"/>
    <property type="evidence" value="ECO:0007669"/>
    <property type="project" value="InterPro"/>
</dbReference>
<name>Q6Z6F6_ORYSJ</name>
<evidence type="ECO:0000259" key="5">
    <source>
        <dbReference type="PROSITE" id="PS50011"/>
    </source>
</evidence>
<organism evidence="7 8">
    <name type="scientific">Oryza sativa subsp. japonica</name>
    <name type="common">Rice</name>
    <dbReference type="NCBI Taxonomy" id="39947"/>
    <lineage>
        <taxon>Eukaryota</taxon>
        <taxon>Viridiplantae</taxon>
        <taxon>Streptophyta</taxon>
        <taxon>Embryophyta</taxon>
        <taxon>Tracheophyta</taxon>
        <taxon>Spermatophyta</taxon>
        <taxon>Magnoliopsida</taxon>
        <taxon>Liliopsida</taxon>
        <taxon>Poales</taxon>
        <taxon>Poaceae</taxon>
        <taxon>BOP clade</taxon>
        <taxon>Oryzoideae</taxon>
        <taxon>Oryzeae</taxon>
        <taxon>Oryzinae</taxon>
        <taxon>Oryza</taxon>
        <taxon>Oryza sativa</taxon>
    </lineage>
</organism>
<dbReference type="GO" id="GO:0004672">
    <property type="term" value="F:protein kinase activity"/>
    <property type="evidence" value="ECO:0007669"/>
    <property type="project" value="InterPro"/>
</dbReference>
<feature type="compositionally biased region" description="Pro residues" evidence="4">
    <location>
        <begin position="114"/>
        <end position="130"/>
    </location>
</feature>
<evidence type="ECO:0000256" key="2">
    <source>
        <dbReference type="ARBA" id="ARBA00012483"/>
    </source>
</evidence>
<evidence type="ECO:0000313" key="8">
    <source>
        <dbReference type="Proteomes" id="UP000000763"/>
    </source>
</evidence>
<dbReference type="SUPFAM" id="SSF56112">
    <property type="entry name" value="Protein kinase-like (PK-like)"/>
    <property type="match status" value="1"/>
</dbReference>
<gene>
    <name evidence="7" type="ORF">P0486G03.34</name>
    <name evidence="6" type="ORF">P0539D10.10</name>
</gene>
<dbReference type="PANTHER" id="PTHR45647:SF118">
    <property type="entry name" value="OS01G0581400 PROTEIN"/>
    <property type="match status" value="1"/>
</dbReference>
<keyword evidence="3" id="KW-0833">Ubl conjugation pathway</keyword>
<evidence type="ECO:0000256" key="3">
    <source>
        <dbReference type="ARBA" id="ARBA00022786"/>
    </source>
</evidence>
<accession>Q6Z6F6</accession>